<name>A0AAV4XPJ0_CAEEX</name>
<sequence length="661" mass="77305">MYHDPFSTTQPLKRVSSPVLLAVNKFLNQFLKKECLPFTIPSFPSCLLFPHMSMKRLLQFFSSHSHVPGKAMNDHENNNIENLPLEVKLLISGMNILCSFIRITKLCPSKTKERFFENENLETEMSFIKNSLAQLNCSLDECSSVLSQKCTYLNHMTNSVCMHENSNKFQTGLTEVSAIMWDMLSKITSPVKVYTHHEALLWWCFRNPQFNSYGSFVLQTWMKFCLSYDDDLELHSTFKLLLKLLTTIDVAQETFIRQFESNSEISFYFLKSICDSEVKVNLYLSHYMFKNENSNVKENEKFDTCSCPIYKNYLVRILAVKNHIDEKSEDNFLSIGLECILWCYGQIHVNPQIDMKFIFHDFENEIIPIHCLKFLHFTITKDERDSQAWFIITGNTRFISFLQNCLAMHQQFVNEVLILLVAIVRHQTVGRLKSSSYVTVSLKQFCKWLNNSRTKFMSFDLLNCLLDVEFDGTFLRINSIEHEQNISLLTRNDLRILVFYVQNAMILGDPALEKIISMTFRKLLYYISKTDSSLENHIMLQPWVKLVLESRLEDIYASWDLFEKWFTYKTENITLDEIMQRFADEILTKPQEPIKSKHSVIKLYSSVYKKCLSKETKVALKEIMDAQSKSNIEEKEENNLVCEVENLVTSYISHNSVVINS</sequence>
<dbReference type="InterPro" id="IPR052133">
    <property type="entry name" value="Immune_Signaling-Apoptosis_Reg"/>
</dbReference>
<dbReference type="GO" id="GO:0007127">
    <property type="term" value="P:meiosis I"/>
    <property type="evidence" value="ECO:0007669"/>
    <property type="project" value="TreeGrafter"/>
</dbReference>
<comment type="caution">
    <text evidence="1">The sequence shown here is derived from an EMBL/GenBank/DDBJ whole genome shotgun (WGS) entry which is preliminary data.</text>
</comment>
<gene>
    <name evidence="1" type="primary">MEI1</name>
    <name evidence="1" type="ORF">CEXT_768481</name>
</gene>
<evidence type="ECO:0000313" key="1">
    <source>
        <dbReference type="EMBL" id="GIY95896.1"/>
    </source>
</evidence>
<dbReference type="AlphaFoldDB" id="A0AAV4XPJ0"/>
<evidence type="ECO:0000313" key="2">
    <source>
        <dbReference type="Proteomes" id="UP001054945"/>
    </source>
</evidence>
<dbReference type="PANTHER" id="PTHR12044">
    <property type="entry name" value="BCL2 INTERACTING MEDIATOR OF CELL DEATH"/>
    <property type="match status" value="1"/>
</dbReference>
<reference evidence="1 2" key="1">
    <citation type="submission" date="2021-06" db="EMBL/GenBank/DDBJ databases">
        <title>Caerostris extrusa draft genome.</title>
        <authorList>
            <person name="Kono N."/>
            <person name="Arakawa K."/>
        </authorList>
    </citation>
    <scope>NUCLEOTIDE SEQUENCE [LARGE SCALE GENOMIC DNA]</scope>
</reference>
<dbReference type="PANTHER" id="PTHR12044:SF14">
    <property type="entry name" value="MEIOTIC DOUBLE-STRANDED BREAK FORMATION PROTEIN 1"/>
    <property type="match status" value="1"/>
</dbReference>
<accession>A0AAV4XPJ0</accession>
<proteinExistence type="predicted"/>
<organism evidence="1 2">
    <name type="scientific">Caerostris extrusa</name>
    <name type="common">Bark spider</name>
    <name type="synonym">Caerostris bankana</name>
    <dbReference type="NCBI Taxonomy" id="172846"/>
    <lineage>
        <taxon>Eukaryota</taxon>
        <taxon>Metazoa</taxon>
        <taxon>Ecdysozoa</taxon>
        <taxon>Arthropoda</taxon>
        <taxon>Chelicerata</taxon>
        <taxon>Arachnida</taxon>
        <taxon>Araneae</taxon>
        <taxon>Araneomorphae</taxon>
        <taxon>Entelegynae</taxon>
        <taxon>Araneoidea</taxon>
        <taxon>Araneidae</taxon>
        <taxon>Caerostris</taxon>
    </lineage>
</organism>
<protein>
    <submittedName>
        <fullName evidence="1">Meiosis inhibitor protein 1</fullName>
    </submittedName>
</protein>
<keyword evidence="2" id="KW-1185">Reference proteome</keyword>
<dbReference type="Proteomes" id="UP001054945">
    <property type="component" value="Unassembled WGS sequence"/>
</dbReference>
<dbReference type="EMBL" id="BPLR01000589">
    <property type="protein sequence ID" value="GIY95896.1"/>
    <property type="molecule type" value="Genomic_DNA"/>
</dbReference>